<dbReference type="GeneID" id="88172890"/>
<evidence type="ECO:0000313" key="13">
    <source>
        <dbReference type="Proteomes" id="UP001338582"/>
    </source>
</evidence>
<comment type="similarity">
    <text evidence="2">Belongs to the methyltransferase superfamily. METL family.</text>
</comment>
<dbReference type="AlphaFoldDB" id="A0AAX4H7U7"/>
<sequence>MFRQALLGSKVARTLVPRSTARVLGRSGINLVPLRTYADRFDINKAENLEARRLKSLPKTQQWAQYFQTTEFKKMMTKYYVGMFAVLLIALYYYMNDKYKEEKHLKKIRRKYHEDRSSLSEYEFLKLKLTSGIKLKPREEKKFELYTKMRRELLKNGTLETLELYDPTPEDLEEWYSKQEVKKVVIAGVSEDSSDGLSGKAAVKTSTIEMLMEETPEGPLTNLTNPKIQPALDTTDLFDDIAAEYDDSLKWEERGILMGMRRKWLMNKAEGHVLEVACGTGRNIPYFNPLGKIDSITYMDSAPRMVEICQKKFREKYPNYRKAAFAVGKAENMDTLNPHQYDTVIEAFGLCAYEDPVKALRNMTRVLKPGGRLILLEHGRTHYDFLNNHLDFRSEKRMKTWGCRWNLDIGEIVEDAGLDITYEKHAHFGSTWMLICKRPEDPMRLDEKPFLKKLLGSKMNTVDRGDK</sequence>
<dbReference type="SUPFAM" id="SSF53335">
    <property type="entry name" value="S-adenosyl-L-methionine-dependent methyltransferases"/>
    <property type="match status" value="1"/>
</dbReference>
<evidence type="ECO:0000256" key="10">
    <source>
        <dbReference type="SAM" id="Phobius"/>
    </source>
</evidence>
<keyword evidence="5 10" id="KW-0812">Transmembrane</keyword>
<dbReference type="GO" id="GO:0008757">
    <property type="term" value="F:S-adenosylmethionine-dependent methyltransferase activity"/>
    <property type="evidence" value="ECO:0007669"/>
    <property type="project" value="InterPro"/>
</dbReference>
<protein>
    <recommendedName>
        <fullName evidence="11">Methyltransferase type 11 domain-containing protein</fullName>
    </recommendedName>
</protein>
<evidence type="ECO:0000256" key="6">
    <source>
        <dbReference type="ARBA" id="ARBA00022792"/>
    </source>
</evidence>
<dbReference type="RefSeq" id="XP_062876930.1">
    <property type="nucleotide sequence ID" value="XM_063020860.1"/>
</dbReference>
<dbReference type="GO" id="GO:0005743">
    <property type="term" value="C:mitochondrial inner membrane"/>
    <property type="evidence" value="ECO:0007669"/>
    <property type="project" value="UniProtKB-SubCell"/>
</dbReference>
<dbReference type="InterPro" id="IPR029063">
    <property type="entry name" value="SAM-dependent_MTases_sf"/>
</dbReference>
<dbReference type="Gene3D" id="3.40.50.150">
    <property type="entry name" value="Vaccinia Virus protein VP39"/>
    <property type="match status" value="1"/>
</dbReference>
<dbReference type="GO" id="GO:0032259">
    <property type="term" value="P:methylation"/>
    <property type="evidence" value="ECO:0007669"/>
    <property type="project" value="UniProtKB-KW"/>
</dbReference>
<evidence type="ECO:0000256" key="1">
    <source>
        <dbReference type="ARBA" id="ARBA00004434"/>
    </source>
</evidence>
<dbReference type="EMBL" id="CP138895">
    <property type="protein sequence ID" value="WPK24547.1"/>
    <property type="molecule type" value="Genomic_DNA"/>
</dbReference>
<name>A0AAX4H7U7_9ASCO</name>
<keyword evidence="4" id="KW-0808">Transferase</keyword>
<dbReference type="Proteomes" id="UP001338582">
    <property type="component" value="Chromosome 2"/>
</dbReference>
<dbReference type="PANTHER" id="PTHR42912:SF83">
    <property type="entry name" value="METHYLTRANSFERASE TYPE 11 DOMAIN-CONTAINING PROTEIN"/>
    <property type="match status" value="1"/>
</dbReference>
<proteinExistence type="inferred from homology"/>
<evidence type="ECO:0000256" key="2">
    <source>
        <dbReference type="ARBA" id="ARBA00009725"/>
    </source>
</evidence>
<evidence type="ECO:0000256" key="8">
    <source>
        <dbReference type="ARBA" id="ARBA00023128"/>
    </source>
</evidence>
<evidence type="ECO:0000256" key="9">
    <source>
        <dbReference type="ARBA" id="ARBA00023136"/>
    </source>
</evidence>
<keyword evidence="6" id="KW-0999">Mitochondrion inner membrane</keyword>
<accession>A0AAX4H7U7</accession>
<evidence type="ECO:0000313" key="12">
    <source>
        <dbReference type="EMBL" id="WPK24547.1"/>
    </source>
</evidence>
<keyword evidence="7 10" id="KW-1133">Transmembrane helix</keyword>
<evidence type="ECO:0000256" key="5">
    <source>
        <dbReference type="ARBA" id="ARBA00022692"/>
    </source>
</evidence>
<evidence type="ECO:0000259" key="11">
    <source>
        <dbReference type="Pfam" id="PF08241"/>
    </source>
</evidence>
<keyword evidence="8" id="KW-0496">Mitochondrion</keyword>
<feature type="domain" description="Methyltransferase type 11" evidence="11">
    <location>
        <begin position="274"/>
        <end position="375"/>
    </location>
</feature>
<evidence type="ECO:0000256" key="3">
    <source>
        <dbReference type="ARBA" id="ARBA00022603"/>
    </source>
</evidence>
<evidence type="ECO:0000256" key="7">
    <source>
        <dbReference type="ARBA" id="ARBA00022989"/>
    </source>
</evidence>
<keyword evidence="9 10" id="KW-0472">Membrane</keyword>
<dbReference type="KEGG" id="asau:88172890"/>
<dbReference type="InterPro" id="IPR050508">
    <property type="entry name" value="Methyltransf_Superfamily"/>
</dbReference>
<dbReference type="InterPro" id="IPR013216">
    <property type="entry name" value="Methyltransf_11"/>
</dbReference>
<dbReference type="FunFam" id="3.40.50.150:FF:000371">
    <property type="entry name" value="Methyltransferase OMS1, mitochondrial"/>
    <property type="match status" value="1"/>
</dbReference>
<comment type="subcellular location">
    <subcellularLocation>
        <location evidence="1">Mitochondrion inner membrane</location>
        <topology evidence="1">Single-pass membrane protein</topology>
    </subcellularLocation>
</comment>
<reference evidence="12 13" key="1">
    <citation type="submission" date="2023-10" db="EMBL/GenBank/DDBJ databases">
        <title>Draft Genome Sequence of Candida saopaulonensis from a very Premature Infant with Sepsis.</title>
        <authorList>
            <person name="Ning Y."/>
            <person name="Dai R."/>
            <person name="Xiao M."/>
            <person name="Xu Y."/>
            <person name="Yan Q."/>
            <person name="Zhang L."/>
        </authorList>
    </citation>
    <scope>NUCLEOTIDE SEQUENCE [LARGE SCALE GENOMIC DNA]</scope>
    <source>
        <strain evidence="12 13">19XY460</strain>
    </source>
</reference>
<keyword evidence="3" id="KW-0489">Methyltransferase</keyword>
<evidence type="ECO:0000256" key="4">
    <source>
        <dbReference type="ARBA" id="ARBA00022679"/>
    </source>
</evidence>
<keyword evidence="13" id="KW-1185">Reference proteome</keyword>
<dbReference type="CDD" id="cd02440">
    <property type="entry name" value="AdoMet_MTases"/>
    <property type="match status" value="1"/>
</dbReference>
<gene>
    <name evidence="12" type="ORF">PUMCH_001825</name>
</gene>
<dbReference type="Pfam" id="PF08241">
    <property type="entry name" value="Methyltransf_11"/>
    <property type="match status" value="1"/>
</dbReference>
<organism evidence="12 13">
    <name type="scientific">Australozyma saopauloensis</name>
    <dbReference type="NCBI Taxonomy" id="291208"/>
    <lineage>
        <taxon>Eukaryota</taxon>
        <taxon>Fungi</taxon>
        <taxon>Dikarya</taxon>
        <taxon>Ascomycota</taxon>
        <taxon>Saccharomycotina</taxon>
        <taxon>Pichiomycetes</taxon>
        <taxon>Metschnikowiaceae</taxon>
        <taxon>Australozyma</taxon>
    </lineage>
</organism>
<feature type="transmembrane region" description="Helical" evidence="10">
    <location>
        <begin position="79"/>
        <end position="95"/>
    </location>
</feature>
<dbReference type="PANTHER" id="PTHR42912">
    <property type="entry name" value="METHYLTRANSFERASE"/>
    <property type="match status" value="1"/>
</dbReference>